<dbReference type="STRING" id="5098.A0A507QU59"/>
<protein>
    <recommendedName>
        <fullName evidence="4">RlpA-like protein double-psi beta-barrel domain-containing protein</fullName>
    </recommendedName>
</protein>
<accession>A0A507QU59</accession>
<feature type="region of interest" description="Disordered" evidence="2">
    <location>
        <begin position="1"/>
        <end position="84"/>
    </location>
</feature>
<dbReference type="InterPro" id="IPR009009">
    <property type="entry name" value="RlpA-like_DPBB"/>
</dbReference>
<keyword evidence="3" id="KW-1133">Transmembrane helix</keyword>
<dbReference type="SUPFAM" id="SSF50685">
    <property type="entry name" value="Barwin-like endoglucanases"/>
    <property type="match status" value="1"/>
</dbReference>
<dbReference type="PANTHER" id="PTHR31836">
    <property type="match status" value="1"/>
</dbReference>
<proteinExistence type="predicted"/>
<keyword evidence="1" id="KW-0732">Signal</keyword>
<feature type="domain" description="RlpA-like protein double-psi beta-barrel" evidence="4">
    <location>
        <begin position="172"/>
        <end position="221"/>
    </location>
</feature>
<feature type="compositionally biased region" description="Low complexity" evidence="2">
    <location>
        <begin position="46"/>
        <end position="59"/>
    </location>
</feature>
<dbReference type="CDD" id="cd22191">
    <property type="entry name" value="DPBB_RlpA_EXP_N-like"/>
    <property type="match status" value="1"/>
</dbReference>
<sequence length="233" mass="25093">MSLPDEKSIELESGLGGEVNQHLSPQQHRDGGNRKPLSNVPKRKPLPAAIPGAAAASVAIREGQTDPNASNPAPPVRNWHQQQHSNNSPIAFAGNIKQKWLEWWDLLTPNRRRLFAIIAIGIAVVILALIIGLSVGLTAGDSSGSDMICAVSHVLFDAASRGSNPNANPLCGLKIRIRRDGESVDVKVVDRCPGCKETDLDVSRAVFKDLADLDLGRVTVEWAWLEDAPVSIN</sequence>
<evidence type="ECO:0000256" key="3">
    <source>
        <dbReference type="SAM" id="Phobius"/>
    </source>
</evidence>
<evidence type="ECO:0000256" key="2">
    <source>
        <dbReference type="SAM" id="MobiDB-lite"/>
    </source>
</evidence>
<comment type="caution">
    <text evidence="5">The sequence shown here is derived from an EMBL/GenBank/DDBJ whole genome shotgun (WGS) entry which is preliminary data.</text>
</comment>
<evidence type="ECO:0000259" key="4">
    <source>
        <dbReference type="Pfam" id="PF03330"/>
    </source>
</evidence>
<dbReference type="EMBL" id="VIFY01000096">
    <property type="protein sequence ID" value="TQB70766.1"/>
    <property type="molecule type" value="Genomic_DNA"/>
</dbReference>
<keyword evidence="6" id="KW-1185">Reference proteome</keyword>
<gene>
    <name evidence="5" type="ORF">MPDQ_008113</name>
</gene>
<dbReference type="Pfam" id="PF03330">
    <property type="entry name" value="DPBB_1"/>
    <property type="match status" value="1"/>
</dbReference>
<organism evidence="5 6">
    <name type="scientific">Monascus purpureus</name>
    <name type="common">Red mold</name>
    <name type="synonym">Monascus anka</name>
    <dbReference type="NCBI Taxonomy" id="5098"/>
    <lineage>
        <taxon>Eukaryota</taxon>
        <taxon>Fungi</taxon>
        <taxon>Dikarya</taxon>
        <taxon>Ascomycota</taxon>
        <taxon>Pezizomycotina</taxon>
        <taxon>Eurotiomycetes</taxon>
        <taxon>Eurotiomycetidae</taxon>
        <taxon>Eurotiales</taxon>
        <taxon>Aspergillaceae</taxon>
        <taxon>Monascus</taxon>
    </lineage>
</organism>
<dbReference type="InterPro" id="IPR051477">
    <property type="entry name" value="Expansin_CellWall"/>
</dbReference>
<name>A0A507QU59_MONPU</name>
<dbReference type="Proteomes" id="UP000319663">
    <property type="component" value="Unassembled WGS sequence"/>
</dbReference>
<evidence type="ECO:0000313" key="5">
    <source>
        <dbReference type="EMBL" id="TQB70766.1"/>
    </source>
</evidence>
<keyword evidence="3" id="KW-0812">Transmembrane</keyword>
<feature type="transmembrane region" description="Helical" evidence="3">
    <location>
        <begin position="114"/>
        <end position="137"/>
    </location>
</feature>
<dbReference type="Gene3D" id="2.40.40.10">
    <property type="entry name" value="RlpA-like domain"/>
    <property type="match status" value="1"/>
</dbReference>
<evidence type="ECO:0000313" key="6">
    <source>
        <dbReference type="Proteomes" id="UP000319663"/>
    </source>
</evidence>
<keyword evidence="3" id="KW-0472">Membrane</keyword>
<evidence type="ECO:0000256" key="1">
    <source>
        <dbReference type="ARBA" id="ARBA00022729"/>
    </source>
</evidence>
<dbReference type="PANTHER" id="PTHR31836:SF27">
    <property type="entry name" value="RLPA-LIKE PROTEIN DOUBLE-PSI BETA-BARREL DOMAIN-CONTAINING PROTEIN"/>
    <property type="match status" value="1"/>
</dbReference>
<feature type="compositionally biased region" description="Basic and acidic residues" evidence="2">
    <location>
        <begin position="1"/>
        <end position="10"/>
    </location>
</feature>
<dbReference type="AlphaFoldDB" id="A0A507QU59"/>
<dbReference type="InterPro" id="IPR036908">
    <property type="entry name" value="RlpA-like_sf"/>
</dbReference>
<reference evidence="5 6" key="1">
    <citation type="submission" date="2019-06" db="EMBL/GenBank/DDBJ databases">
        <title>Wine fermentation using esterase from Monascus purpureus.</title>
        <authorList>
            <person name="Geng C."/>
            <person name="Zhang Y."/>
        </authorList>
    </citation>
    <scope>NUCLEOTIDE SEQUENCE [LARGE SCALE GENOMIC DNA]</scope>
    <source>
        <strain evidence="5">HQ1</strain>
    </source>
</reference>